<comment type="similarity">
    <text evidence="2">Belongs to the AB hydrolase superfamily. MetX family.</text>
</comment>
<gene>
    <name evidence="5" type="primary">metX_2</name>
    <name evidence="5" type="ORF">RSO01_56670</name>
</gene>
<dbReference type="InterPro" id="IPR008220">
    <property type="entry name" value="HAT_MetX-like"/>
</dbReference>
<dbReference type="PIRSF" id="PIRSF000443">
    <property type="entry name" value="Homoser_Ac_trans"/>
    <property type="match status" value="1"/>
</dbReference>
<comment type="subcellular location">
    <subcellularLocation>
        <location evidence="2">Cytoplasm</location>
    </subcellularLocation>
</comment>
<feature type="active site" evidence="2 3">
    <location>
        <position position="300"/>
    </location>
</feature>
<evidence type="ECO:0000313" key="5">
    <source>
        <dbReference type="EMBL" id="GEP58501.1"/>
    </source>
</evidence>
<dbReference type="PANTHER" id="PTHR32268">
    <property type="entry name" value="HOMOSERINE O-ACETYLTRANSFERASE"/>
    <property type="match status" value="1"/>
</dbReference>
<evidence type="ECO:0000256" key="3">
    <source>
        <dbReference type="PIRSR" id="PIRSR000443-1"/>
    </source>
</evidence>
<evidence type="ECO:0000256" key="2">
    <source>
        <dbReference type="HAMAP-Rule" id="MF_00296"/>
    </source>
</evidence>
<dbReference type="HAMAP" id="MF_00296">
    <property type="entry name" value="MetX_acyltransf"/>
    <property type="match status" value="1"/>
</dbReference>
<dbReference type="Proteomes" id="UP000321058">
    <property type="component" value="Unassembled WGS sequence"/>
</dbReference>
<keyword evidence="1 2" id="KW-0808">Transferase</keyword>
<keyword evidence="2" id="KW-0012">Acyltransferase</keyword>
<keyword evidence="6" id="KW-1185">Reference proteome</keyword>
<comment type="caution">
    <text evidence="5">The sequence shown here is derived from an EMBL/GenBank/DDBJ whole genome shotgun (WGS) entry which is preliminary data.</text>
</comment>
<dbReference type="GO" id="GO:0004414">
    <property type="term" value="F:homoserine O-acetyltransferase activity"/>
    <property type="evidence" value="ECO:0007669"/>
    <property type="project" value="TreeGrafter"/>
</dbReference>
<sequence length="355" mass="38271">MAELTGIESKLFTSRDFRLENGQSLPVLELAYEAYGTLSPERDNAILIVHGYTSSHHAAGRNAPGKQGRGVAEGAAGWFDGLIGPGKAVDTNRYFVVSVNALGSAHGSTGPNCKDPRTGKPYGPTFPEITMRDIVAAEKLLVDSLGLTGLVAVIGPSMGGFQSFQWAASYPGFMKAIVPSVTAPRSPGGLDRLETLQKRLASDPNWNGGWYYDNGGIARTLEELRFETLMNYGQNEILAETMPDPKAREAAIRANAKAWSQIYDGHSMVTLRRAIGSFDITADYAKLKTAKVLYVQSPSDKLFDIALSPGYVSDMRKAGIDVTYVELPTNKGHMASHADAALWAPILGAFLKRLS</sequence>
<keyword evidence="2" id="KW-0028">Amino-acid biosynthesis</keyword>
<protein>
    <recommendedName>
        <fullName evidence="2">Probable acyltransferase</fullName>
        <ecNumber evidence="2">2.3.1.-</ecNumber>
    </recommendedName>
</protein>
<dbReference type="GO" id="GO:0009092">
    <property type="term" value="P:homoserine metabolic process"/>
    <property type="evidence" value="ECO:0007669"/>
    <property type="project" value="TreeGrafter"/>
</dbReference>
<dbReference type="InterPro" id="IPR000073">
    <property type="entry name" value="AB_hydrolase_1"/>
</dbReference>
<feature type="domain" description="AB hydrolase-1" evidence="4">
    <location>
        <begin position="45"/>
        <end position="218"/>
    </location>
</feature>
<reference evidence="5 6" key="1">
    <citation type="submission" date="2019-07" db="EMBL/GenBank/DDBJ databases">
        <title>Whole genome shotgun sequence of Reyranella soli NBRC 108950.</title>
        <authorList>
            <person name="Hosoyama A."/>
            <person name="Uohara A."/>
            <person name="Ohji S."/>
            <person name="Ichikawa N."/>
        </authorList>
    </citation>
    <scope>NUCLEOTIDE SEQUENCE [LARGE SCALE GENOMIC DNA]</scope>
    <source>
        <strain evidence="5 6">NBRC 108950</strain>
    </source>
</reference>
<comment type="caution">
    <text evidence="2">Lacks conserved residue(s) required for the propagation of feature annotation.</text>
</comment>
<organism evidence="5 6">
    <name type="scientific">Reyranella soli</name>
    <dbReference type="NCBI Taxonomy" id="1230389"/>
    <lineage>
        <taxon>Bacteria</taxon>
        <taxon>Pseudomonadati</taxon>
        <taxon>Pseudomonadota</taxon>
        <taxon>Alphaproteobacteria</taxon>
        <taxon>Hyphomicrobiales</taxon>
        <taxon>Reyranellaceae</taxon>
        <taxon>Reyranella</taxon>
    </lineage>
</organism>
<keyword evidence="2" id="KW-0963">Cytoplasm</keyword>
<dbReference type="InterPro" id="IPR029058">
    <property type="entry name" value="AB_hydrolase_fold"/>
</dbReference>
<feature type="active site" description="Nucleophile" evidence="3">
    <location>
        <position position="157"/>
    </location>
</feature>
<name>A0A512NHS0_9HYPH</name>
<dbReference type="SUPFAM" id="SSF53474">
    <property type="entry name" value="alpha/beta-Hydrolases"/>
    <property type="match status" value="1"/>
</dbReference>
<dbReference type="Pfam" id="PF00561">
    <property type="entry name" value="Abhydrolase_1"/>
    <property type="match status" value="1"/>
</dbReference>
<dbReference type="GO" id="GO:0005737">
    <property type="term" value="C:cytoplasm"/>
    <property type="evidence" value="ECO:0007669"/>
    <property type="project" value="UniProtKB-SubCell"/>
</dbReference>
<evidence type="ECO:0000256" key="1">
    <source>
        <dbReference type="ARBA" id="ARBA00022679"/>
    </source>
</evidence>
<dbReference type="GO" id="GO:0009086">
    <property type="term" value="P:methionine biosynthetic process"/>
    <property type="evidence" value="ECO:0007669"/>
    <property type="project" value="TreeGrafter"/>
</dbReference>
<comment type="subunit">
    <text evidence="2">Homodimer.</text>
</comment>
<evidence type="ECO:0000259" key="4">
    <source>
        <dbReference type="Pfam" id="PF00561"/>
    </source>
</evidence>
<dbReference type="AlphaFoldDB" id="A0A512NHS0"/>
<dbReference type="EMBL" id="BKAJ01000101">
    <property type="protein sequence ID" value="GEP58501.1"/>
    <property type="molecule type" value="Genomic_DNA"/>
</dbReference>
<evidence type="ECO:0000313" key="6">
    <source>
        <dbReference type="Proteomes" id="UP000321058"/>
    </source>
</evidence>
<accession>A0A512NHS0</accession>
<dbReference type="EC" id="2.3.1.-" evidence="2"/>
<dbReference type="RefSeq" id="WP_170303413.1">
    <property type="nucleotide sequence ID" value="NZ_BKAJ01000101.1"/>
</dbReference>
<dbReference type="Gene3D" id="3.40.50.1820">
    <property type="entry name" value="alpha/beta hydrolase"/>
    <property type="match status" value="1"/>
</dbReference>
<proteinExistence type="inferred from homology"/>
<feature type="active site" evidence="3">
    <location>
        <position position="333"/>
    </location>
</feature>
<dbReference type="PANTHER" id="PTHR32268:SF11">
    <property type="entry name" value="HOMOSERINE O-ACETYLTRANSFERASE"/>
    <property type="match status" value="1"/>
</dbReference>